<sequence>MNNSDDENYDNDYDDYDEDDLSQFPSPPFPSHYRFDDQYFKMPSIPRVRQYTNGREYIIITYDTHQIFRGTFDNWNSIDEFDEEYYTTYYHMPNRKYANSFTNYYFTCNNKKYMFNDCDYYYEVHLFIDQIKRRAENARQQMEKRSLNMILKRVVNEEFQW</sequence>
<feature type="compositionally biased region" description="Acidic residues" evidence="1">
    <location>
        <begin position="1"/>
        <end position="21"/>
    </location>
</feature>
<feature type="region of interest" description="Disordered" evidence="1">
    <location>
        <begin position="1"/>
        <end position="26"/>
    </location>
</feature>
<evidence type="ECO:0000313" key="2">
    <source>
        <dbReference type="EMBL" id="QHT10496.1"/>
    </source>
</evidence>
<dbReference type="EMBL" id="MN739521">
    <property type="protein sequence ID" value="QHT10496.1"/>
    <property type="molecule type" value="Genomic_DNA"/>
</dbReference>
<name>A0A6C0D0A5_9ZZZZ</name>
<accession>A0A6C0D0A5</accession>
<proteinExistence type="predicted"/>
<dbReference type="AlphaFoldDB" id="A0A6C0D0A5"/>
<organism evidence="2">
    <name type="scientific">viral metagenome</name>
    <dbReference type="NCBI Taxonomy" id="1070528"/>
    <lineage>
        <taxon>unclassified sequences</taxon>
        <taxon>metagenomes</taxon>
        <taxon>organismal metagenomes</taxon>
    </lineage>
</organism>
<protein>
    <submittedName>
        <fullName evidence="2">Uncharacterized protein</fullName>
    </submittedName>
</protein>
<reference evidence="2" key="1">
    <citation type="journal article" date="2020" name="Nature">
        <title>Giant virus diversity and host interactions through global metagenomics.</title>
        <authorList>
            <person name="Schulz F."/>
            <person name="Roux S."/>
            <person name="Paez-Espino D."/>
            <person name="Jungbluth S."/>
            <person name="Walsh D.A."/>
            <person name="Denef V.J."/>
            <person name="McMahon K.D."/>
            <person name="Konstantinidis K.T."/>
            <person name="Eloe-Fadrosh E.A."/>
            <person name="Kyrpides N.C."/>
            <person name="Woyke T."/>
        </authorList>
    </citation>
    <scope>NUCLEOTIDE SEQUENCE</scope>
    <source>
        <strain evidence="2">GVMAG-M-3300023174-107</strain>
    </source>
</reference>
<evidence type="ECO:0000256" key="1">
    <source>
        <dbReference type="SAM" id="MobiDB-lite"/>
    </source>
</evidence>